<organism evidence="1 2">
    <name type="scientific">Candidatus Methanogaster sp</name>
    <dbReference type="NCBI Taxonomy" id="3386292"/>
    <lineage>
        <taxon>Archaea</taxon>
        <taxon>Methanobacteriati</taxon>
        <taxon>Methanobacteriota</taxon>
        <taxon>Stenosarchaea group</taxon>
        <taxon>Methanomicrobia</taxon>
        <taxon>Methanosarcinales</taxon>
        <taxon>ANME-2 cluster</taxon>
        <taxon>Candidatus Methanogasteraceae</taxon>
        <taxon>Candidatus Methanogaster</taxon>
    </lineage>
</organism>
<comment type="caution">
    <text evidence="1">The sequence shown here is derived from an EMBL/GenBank/DDBJ whole genome shotgun (WGS) entry which is preliminary data.</text>
</comment>
<evidence type="ECO:0000313" key="1">
    <source>
        <dbReference type="EMBL" id="PXF62124.1"/>
    </source>
</evidence>
<reference evidence="1" key="1">
    <citation type="submission" date="2018-01" db="EMBL/GenBank/DDBJ databases">
        <authorList>
            <person name="Krukenberg V."/>
        </authorList>
    </citation>
    <scope>NUCLEOTIDE SEQUENCE</scope>
    <source>
        <strain evidence="1">E20ANME2</strain>
    </source>
</reference>
<evidence type="ECO:0000313" key="2">
    <source>
        <dbReference type="Proteomes" id="UP000248329"/>
    </source>
</evidence>
<name>A0AC61L6X4_9EURY</name>
<dbReference type="EMBL" id="PQXF01000001">
    <property type="protein sequence ID" value="PXF62124.1"/>
    <property type="molecule type" value="Genomic_DNA"/>
</dbReference>
<dbReference type="Proteomes" id="UP000248329">
    <property type="component" value="Unassembled WGS sequence"/>
</dbReference>
<gene>
    <name evidence="1" type="ORF">C4B59_00480</name>
</gene>
<protein>
    <submittedName>
        <fullName evidence="1">Uncharacterized protein</fullName>
    </submittedName>
</protein>
<proteinExistence type="predicted"/>
<accession>A0AC61L6X4</accession>
<sequence length="552" mass="59504">MYRCAGCAWMTRTGGNNMNKINNSVLVLAIIALLCGTASAATTIYVGPGEANAMIQGAVNNATSGDTIIVRDGPYNENVNVGVTHLTIQSENGSANCFVNASDPDDHVFNVSMFGNYTNISGFTIRDATGDGAAGIYLGLGVDYCNIADNIVSNSDVGISTYHSNNNTITDNTVNSNDCGVRMEMSRDNTLQNNIVNSNEGDGIYLSMFSDDNVFTNNTANLNDCGIHLHQSNDNAFTDNIANSNDGNGIYLSLWSSNNTFTDNTVNSNDCGVRMEMSRDNTLQNNIVNSNEGDGIYLSMFSDDNVFTNNTANLNDCGIHLHQSNDNAFTDNIANSNDGNGTYLSLGCSNNTFTNNTANSNDCGIRLRQSNNNTFTKNTVSSNDYGIRLYQSNNNSITCNGVCNNAQRGLHLFLFSRDNSISYNNIIANGDCNATTGGWEWQFVNDQSNDVEARHNYWGAGMNNTTIDASLHDDDEGILGEVKFYPFETEPVTCAPTHEETPAFTTTDAAIALQIAVGNREYGSRWDVNSDGRVTSLDALMILQAATGNGSL</sequence>